<dbReference type="AlphaFoldDB" id="A0AAV0DR38"/>
<name>A0AAV0DR38_9ASTE</name>
<evidence type="ECO:0000313" key="3">
    <source>
        <dbReference type="Proteomes" id="UP001152523"/>
    </source>
</evidence>
<organism evidence="2 3">
    <name type="scientific">Cuscuta epithymum</name>
    <dbReference type="NCBI Taxonomy" id="186058"/>
    <lineage>
        <taxon>Eukaryota</taxon>
        <taxon>Viridiplantae</taxon>
        <taxon>Streptophyta</taxon>
        <taxon>Embryophyta</taxon>
        <taxon>Tracheophyta</taxon>
        <taxon>Spermatophyta</taxon>
        <taxon>Magnoliopsida</taxon>
        <taxon>eudicotyledons</taxon>
        <taxon>Gunneridae</taxon>
        <taxon>Pentapetalae</taxon>
        <taxon>asterids</taxon>
        <taxon>lamiids</taxon>
        <taxon>Solanales</taxon>
        <taxon>Convolvulaceae</taxon>
        <taxon>Cuscuteae</taxon>
        <taxon>Cuscuta</taxon>
        <taxon>Cuscuta subgen. Cuscuta</taxon>
    </lineage>
</organism>
<sequence length="118" mass="12717">MISLEVDKQTSSPFLIAGKIGMLLLKVDGQTSSPFLVAGETEMLGLCCCFYFNFPSSSRCNIAISGVYHIAGLASWAALMSDYNSESHPFFLPGETPNPQEGLGWGPGNTPPSYYNVK</sequence>
<evidence type="ECO:0000256" key="1">
    <source>
        <dbReference type="SAM" id="MobiDB-lite"/>
    </source>
</evidence>
<accession>A0AAV0DR38</accession>
<keyword evidence="3" id="KW-1185">Reference proteome</keyword>
<reference evidence="2" key="1">
    <citation type="submission" date="2022-07" db="EMBL/GenBank/DDBJ databases">
        <authorList>
            <person name="Macas J."/>
            <person name="Novak P."/>
            <person name="Neumann P."/>
        </authorList>
    </citation>
    <scope>NUCLEOTIDE SEQUENCE</scope>
</reference>
<proteinExistence type="predicted"/>
<comment type="caution">
    <text evidence="2">The sequence shown here is derived from an EMBL/GenBank/DDBJ whole genome shotgun (WGS) entry which is preliminary data.</text>
</comment>
<feature type="region of interest" description="Disordered" evidence="1">
    <location>
        <begin position="98"/>
        <end position="118"/>
    </location>
</feature>
<protein>
    <submittedName>
        <fullName evidence="2">Uncharacterized protein</fullName>
    </submittedName>
</protein>
<dbReference type="EMBL" id="CAMAPF010000135">
    <property type="protein sequence ID" value="CAH9106335.1"/>
    <property type="molecule type" value="Genomic_DNA"/>
</dbReference>
<dbReference type="Proteomes" id="UP001152523">
    <property type="component" value="Unassembled WGS sequence"/>
</dbReference>
<gene>
    <name evidence="2" type="ORF">CEPIT_LOCUS17541</name>
</gene>
<evidence type="ECO:0000313" key="2">
    <source>
        <dbReference type="EMBL" id="CAH9106335.1"/>
    </source>
</evidence>